<reference evidence="4 5" key="1">
    <citation type="submission" date="2019-07" db="EMBL/GenBank/DDBJ databases">
        <title>Genomic Encyclopedia of Archaeal and Bacterial Type Strains, Phase II (KMG-II): from individual species to whole genera.</title>
        <authorList>
            <person name="Goeker M."/>
        </authorList>
    </citation>
    <scope>NUCLEOTIDE SEQUENCE [LARGE SCALE GENOMIC DNA]</scope>
    <source>
        <strain evidence="4 5">ATCC BAA-1854</strain>
    </source>
</reference>
<dbReference type="RefSeq" id="WP_144914240.1">
    <property type="nucleotide sequence ID" value="NZ_VLLI01000009.1"/>
</dbReference>
<dbReference type="InterPro" id="IPR034660">
    <property type="entry name" value="DinB/YfiT-like"/>
</dbReference>
<keyword evidence="5" id="KW-1185">Reference proteome</keyword>
<dbReference type="Proteomes" id="UP000317010">
    <property type="component" value="Unassembled WGS sequence"/>
</dbReference>
<name>A0A562TX98_9SPHI</name>
<proteinExistence type="inferred from homology"/>
<protein>
    <submittedName>
        <fullName evidence="4">Putative damage-inducible protein DinB</fullName>
    </submittedName>
</protein>
<feature type="binding site" evidence="3">
    <location>
        <position position="38"/>
    </location>
    <ligand>
        <name>a divalent metal cation</name>
        <dbReference type="ChEBI" id="CHEBI:60240"/>
    </ligand>
</feature>
<evidence type="ECO:0000256" key="3">
    <source>
        <dbReference type="PIRSR" id="PIRSR607837-1"/>
    </source>
</evidence>
<dbReference type="GO" id="GO:0046872">
    <property type="term" value="F:metal ion binding"/>
    <property type="evidence" value="ECO:0007669"/>
    <property type="project" value="UniProtKB-KW"/>
</dbReference>
<evidence type="ECO:0000313" key="4">
    <source>
        <dbReference type="EMBL" id="TWI98232.1"/>
    </source>
</evidence>
<comment type="similarity">
    <text evidence="1">Belongs to the DinB family.</text>
</comment>
<feature type="binding site" evidence="3">
    <location>
        <position position="120"/>
    </location>
    <ligand>
        <name>a divalent metal cation</name>
        <dbReference type="ChEBI" id="CHEBI:60240"/>
    </ligand>
</feature>
<dbReference type="AlphaFoldDB" id="A0A562TX98"/>
<evidence type="ECO:0000313" key="5">
    <source>
        <dbReference type="Proteomes" id="UP000317010"/>
    </source>
</evidence>
<dbReference type="OrthoDB" id="9811413at2"/>
<gene>
    <name evidence="4" type="ORF">JN11_03312</name>
</gene>
<dbReference type="Pfam" id="PF05163">
    <property type="entry name" value="DinB"/>
    <property type="match status" value="1"/>
</dbReference>
<dbReference type="InterPro" id="IPR007837">
    <property type="entry name" value="DinB"/>
</dbReference>
<sequence>MRNYFINLINYDKYANEIITKLIIENAKSEKSVQLMAHILAAQKVWYQRCNLLPPFSGVVWPDWQAATFTQMINDNHKEWIAFVTQLNEADFEKRIAYQNSKGDAFNDKLVDILGHLINHGTHHRAQIGQHLKLAGLESLPVLDYIGFVRNSTNG</sequence>
<organism evidence="4 5">
    <name type="scientific">Mucilaginibacter frigoritolerans</name>
    <dbReference type="NCBI Taxonomy" id="652788"/>
    <lineage>
        <taxon>Bacteria</taxon>
        <taxon>Pseudomonadati</taxon>
        <taxon>Bacteroidota</taxon>
        <taxon>Sphingobacteriia</taxon>
        <taxon>Sphingobacteriales</taxon>
        <taxon>Sphingobacteriaceae</taxon>
        <taxon>Mucilaginibacter</taxon>
    </lineage>
</organism>
<dbReference type="SUPFAM" id="SSF109854">
    <property type="entry name" value="DinB/YfiT-like putative metalloenzymes"/>
    <property type="match status" value="1"/>
</dbReference>
<comment type="caution">
    <text evidence="4">The sequence shown here is derived from an EMBL/GenBank/DDBJ whole genome shotgun (WGS) entry which is preliminary data.</text>
</comment>
<keyword evidence="2 3" id="KW-0479">Metal-binding</keyword>
<dbReference type="EMBL" id="VLLI01000009">
    <property type="protein sequence ID" value="TWI98232.1"/>
    <property type="molecule type" value="Genomic_DNA"/>
</dbReference>
<accession>A0A562TX98</accession>
<dbReference type="Gene3D" id="1.20.120.450">
    <property type="entry name" value="dinb family like domain"/>
    <property type="match status" value="1"/>
</dbReference>
<evidence type="ECO:0000256" key="1">
    <source>
        <dbReference type="ARBA" id="ARBA00008635"/>
    </source>
</evidence>
<evidence type="ECO:0000256" key="2">
    <source>
        <dbReference type="ARBA" id="ARBA00022723"/>
    </source>
</evidence>
<feature type="binding site" evidence="3">
    <location>
        <position position="124"/>
    </location>
    <ligand>
        <name>a divalent metal cation</name>
        <dbReference type="ChEBI" id="CHEBI:60240"/>
    </ligand>
</feature>